<proteinExistence type="inferred from homology"/>
<dbReference type="PANTHER" id="PTHR14289:SF16">
    <property type="entry name" value="POLYMERASE DELTA-INTERACTING PROTEIN 2"/>
    <property type="match status" value="1"/>
</dbReference>
<dbReference type="SUPFAM" id="SSF110069">
    <property type="entry name" value="ApaG-like"/>
    <property type="match status" value="1"/>
</dbReference>
<keyword evidence="5" id="KW-1185">Reference proteome</keyword>
<dbReference type="InterPro" id="IPR036767">
    <property type="entry name" value="ApaG_sf"/>
</dbReference>
<reference evidence="5" key="1">
    <citation type="submission" date="2016-10" db="EMBL/GenBank/DDBJ databases">
        <authorList>
            <person name="Varghese N."/>
            <person name="Submissions S."/>
        </authorList>
    </citation>
    <scope>NUCLEOTIDE SEQUENCE [LARGE SCALE GENOMIC DNA]</scope>
    <source>
        <strain evidence="5">DSM 1565</strain>
    </source>
</reference>
<evidence type="ECO:0000313" key="5">
    <source>
        <dbReference type="Proteomes" id="UP000199423"/>
    </source>
</evidence>
<dbReference type="Pfam" id="PF04379">
    <property type="entry name" value="DUF525"/>
    <property type="match status" value="1"/>
</dbReference>
<dbReference type="NCBIfam" id="NF003967">
    <property type="entry name" value="PRK05461.1"/>
    <property type="match status" value="1"/>
</dbReference>
<dbReference type="EMBL" id="FPCH01000001">
    <property type="protein sequence ID" value="SFV25704.1"/>
    <property type="molecule type" value="Genomic_DNA"/>
</dbReference>
<dbReference type="InterPro" id="IPR007474">
    <property type="entry name" value="ApaG_domain"/>
</dbReference>
<evidence type="ECO:0000313" key="4">
    <source>
        <dbReference type="EMBL" id="SFV25704.1"/>
    </source>
</evidence>
<dbReference type="InterPro" id="IPR023065">
    <property type="entry name" value="Uncharacterised_ApaG"/>
</dbReference>
<dbReference type="PANTHER" id="PTHR14289">
    <property type="entry name" value="F-BOX ONLY PROTEIN 3"/>
    <property type="match status" value="1"/>
</dbReference>
<evidence type="ECO:0000256" key="1">
    <source>
        <dbReference type="ARBA" id="ARBA00017693"/>
    </source>
</evidence>
<dbReference type="RefSeq" id="WP_092862550.1">
    <property type="nucleotide sequence ID" value="NZ_FPCH01000001.1"/>
</dbReference>
<dbReference type="Gene3D" id="2.60.40.1470">
    <property type="entry name" value="ApaG domain"/>
    <property type="match status" value="1"/>
</dbReference>
<protein>
    <recommendedName>
        <fullName evidence="1 2">Protein ApaG</fullName>
    </recommendedName>
</protein>
<dbReference type="HAMAP" id="MF_00791">
    <property type="entry name" value="ApaG"/>
    <property type="match status" value="1"/>
</dbReference>
<dbReference type="STRING" id="51670.SAMN04488557_0042"/>
<accession>A0A1I7MTH7</accession>
<dbReference type="PROSITE" id="PS51087">
    <property type="entry name" value="APAG"/>
    <property type="match status" value="1"/>
</dbReference>
<evidence type="ECO:0000256" key="2">
    <source>
        <dbReference type="HAMAP-Rule" id="MF_00791"/>
    </source>
</evidence>
<dbReference type="AlphaFoldDB" id="A0A1I7MTH7"/>
<dbReference type="OrthoDB" id="9795226at2"/>
<organism evidence="4 5">
    <name type="scientific">Hyphomicrobium facile</name>
    <dbReference type="NCBI Taxonomy" id="51670"/>
    <lineage>
        <taxon>Bacteria</taxon>
        <taxon>Pseudomonadati</taxon>
        <taxon>Pseudomonadota</taxon>
        <taxon>Alphaproteobacteria</taxon>
        <taxon>Hyphomicrobiales</taxon>
        <taxon>Hyphomicrobiaceae</taxon>
        <taxon>Hyphomicrobium</taxon>
    </lineage>
</organism>
<gene>
    <name evidence="2" type="primary">apaG</name>
    <name evidence="4" type="ORF">SAMN04488557_0042</name>
</gene>
<sequence length="150" mass="16457">MSKSTPTSPSRKAASAAAFHPYEATTRGIRIRVEPRYMEDQSSPEDSHFVWSYAVEISNDGGETVQLKSRMWRITDALGRTEEVRGAGVVGQTPVIAPGKSFQYTSGCPLKTPQGIMVGSYQMSDETGKLFDVAIPAFSLDSPYTRRSMN</sequence>
<evidence type="ECO:0000259" key="3">
    <source>
        <dbReference type="PROSITE" id="PS51087"/>
    </source>
</evidence>
<dbReference type="Proteomes" id="UP000199423">
    <property type="component" value="Unassembled WGS sequence"/>
</dbReference>
<name>A0A1I7MTH7_9HYPH</name>
<feature type="domain" description="ApaG" evidence="3">
    <location>
        <begin position="23"/>
        <end position="147"/>
    </location>
</feature>
<dbReference type="GO" id="GO:0070987">
    <property type="term" value="P:error-free translesion synthesis"/>
    <property type="evidence" value="ECO:0007669"/>
    <property type="project" value="TreeGrafter"/>
</dbReference>